<evidence type="ECO:0000256" key="5">
    <source>
        <dbReference type="PIRSR" id="PIRSR000106-1"/>
    </source>
</evidence>
<dbReference type="SMART" id="SM00919">
    <property type="entry name" value="Malic_M"/>
    <property type="match status" value="1"/>
</dbReference>
<dbReference type="InterPro" id="IPR036291">
    <property type="entry name" value="NAD(P)-bd_dom_sf"/>
</dbReference>
<evidence type="ECO:0000259" key="8">
    <source>
        <dbReference type="SMART" id="SM00919"/>
    </source>
</evidence>
<dbReference type="CDD" id="cd05311">
    <property type="entry name" value="NAD_bind_2_malic_enz"/>
    <property type="match status" value="1"/>
</dbReference>
<dbReference type="GO" id="GO:0004473">
    <property type="term" value="F:malate dehydrogenase (decarboxylating) (NADP+) activity"/>
    <property type="evidence" value="ECO:0007669"/>
    <property type="project" value="UniProtKB-EC"/>
</dbReference>
<dbReference type="InterPro" id="IPR051674">
    <property type="entry name" value="Malate_Decarboxylase"/>
</dbReference>
<comment type="cofactor">
    <cofactor evidence="1">
        <name>Mn(2+)</name>
        <dbReference type="ChEBI" id="CHEBI:29035"/>
    </cofactor>
</comment>
<evidence type="ECO:0000256" key="3">
    <source>
        <dbReference type="ARBA" id="ARBA00022723"/>
    </source>
</evidence>
<dbReference type="Pfam" id="PF00390">
    <property type="entry name" value="malic"/>
    <property type="match status" value="1"/>
</dbReference>
<dbReference type="InterPro" id="IPR012301">
    <property type="entry name" value="Malic_N_dom"/>
</dbReference>
<dbReference type="EMBL" id="CP029619">
    <property type="protein sequence ID" value="AWN82168.1"/>
    <property type="molecule type" value="Genomic_DNA"/>
</dbReference>
<evidence type="ECO:0000313" key="10">
    <source>
        <dbReference type="EMBL" id="AWN82168.1"/>
    </source>
</evidence>
<sequence length="427" mass="46080">MSKTTVTKEEALAYHAQFPAGKIGTSLTKFLTTPRDINTAYTPGVGAVCEEIMASHEKVYHYTGKGNLVGVVSNGTAVLGYGNIGPLAAKPVMEAKAMLFKHFAGIDAFDIEIDVTDPEEVIAFLKAIAPTFGALHLEDIKAPECFTIEEKVSKALDIPVMHDDQHATAIVVCAALLNALLVVNKELTQVQIVFSGAGASAIATAKLLLTLGVLPEQIILCDRQGVIRKDRAESNPIKEPFATDRPVHTLHDAVVDADVFIGLSSGNILMAESVKKMAKNPIIFGLSNPLPEIAYEAVMAARTDVVFATGRGDYPNQINNALAFPYLFRGALDVQATAINEAMKRAAVEAIQTLAHEEIPVIMRKYYGTNIHFGKTYLLPKVMDFRLLTHVATAVAQAAITSGVAQKAITAWESYKLELLARVNYPH</sequence>
<dbReference type="SUPFAM" id="SSF51735">
    <property type="entry name" value="NAD(P)-binding Rossmann-fold domains"/>
    <property type="match status" value="1"/>
</dbReference>
<evidence type="ECO:0000313" key="11">
    <source>
        <dbReference type="Proteomes" id="UP000245872"/>
    </source>
</evidence>
<dbReference type="InterPro" id="IPR046346">
    <property type="entry name" value="Aminoacid_DH-like_N_sf"/>
</dbReference>
<dbReference type="PANTHER" id="PTHR43237">
    <property type="entry name" value="NADP-DEPENDENT MALIC ENZYME"/>
    <property type="match status" value="1"/>
</dbReference>
<protein>
    <submittedName>
        <fullName evidence="10">NADP-dependent malic enzyme</fullName>
        <ecNumber evidence="10">1.1.1.40</ecNumber>
    </submittedName>
</protein>
<dbReference type="Proteomes" id="UP000245872">
    <property type="component" value="Chromosome"/>
</dbReference>
<reference evidence="10 11" key="1">
    <citation type="submission" date="2018-05" db="EMBL/GenBank/DDBJ databases">
        <title>Candidatus Cardinium hertigii Genome Assembly.</title>
        <authorList>
            <person name="Showmaker K.C."/>
            <person name="Walden K.O."/>
            <person name="Fields C.J."/>
            <person name="Lambert K.N."/>
            <person name="Hudson M.E."/>
        </authorList>
    </citation>
    <scope>NUCLEOTIDE SEQUENCE [LARGE SCALE GENOMIC DNA]</scope>
    <source>
        <strain evidence="11">cHgTN10</strain>
    </source>
</reference>
<dbReference type="GO" id="GO:0051287">
    <property type="term" value="F:NAD binding"/>
    <property type="evidence" value="ECO:0007669"/>
    <property type="project" value="InterPro"/>
</dbReference>
<dbReference type="InterPro" id="IPR045213">
    <property type="entry name" value="Malic_NAD-bd_bact_type"/>
</dbReference>
<evidence type="ECO:0000259" key="9">
    <source>
        <dbReference type="SMART" id="SM01274"/>
    </source>
</evidence>
<dbReference type="OrthoDB" id="9805787at2"/>
<keyword evidence="11" id="KW-1185">Reference proteome</keyword>
<dbReference type="InterPro" id="IPR037062">
    <property type="entry name" value="Malic_N_dom_sf"/>
</dbReference>
<dbReference type="SMART" id="SM01274">
    <property type="entry name" value="malic"/>
    <property type="match status" value="1"/>
</dbReference>
<feature type="binding site" evidence="7">
    <location>
        <position position="164"/>
    </location>
    <ligand>
        <name>a divalent metal cation</name>
        <dbReference type="ChEBI" id="CHEBI:60240"/>
    </ligand>
</feature>
<dbReference type="GO" id="GO:0046872">
    <property type="term" value="F:metal ion binding"/>
    <property type="evidence" value="ECO:0007669"/>
    <property type="project" value="UniProtKB-KW"/>
</dbReference>
<feature type="binding site" evidence="6">
    <location>
        <position position="319"/>
    </location>
    <ligand>
        <name>(S)-malate</name>
        <dbReference type="ChEBI" id="CHEBI:15589"/>
    </ligand>
</feature>
<organism evidence="10 11">
    <name type="scientific">Candidatus Cardinium hertigii</name>
    <dbReference type="NCBI Taxonomy" id="247481"/>
    <lineage>
        <taxon>Bacteria</taxon>
        <taxon>Pseudomonadati</taxon>
        <taxon>Bacteroidota</taxon>
        <taxon>Cytophagia</taxon>
        <taxon>Cytophagales</taxon>
        <taxon>Amoebophilaceae</taxon>
        <taxon>Candidatus Cardinium</taxon>
    </lineage>
</organism>
<feature type="domain" description="Malic enzyme N-terminal" evidence="9">
    <location>
        <begin position="20"/>
        <end position="153"/>
    </location>
</feature>
<feature type="binding site" evidence="7">
    <location>
        <position position="139"/>
    </location>
    <ligand>
        <name>a divalent metal cation</name>
        <dbReference type="ChEBI" id="CHEBI:60240"/>
    </ligand>
</feature>
<feature type="active site" description="Proton acceptor" evidence="5">
    <location>
        <position position="96"/>
    </location>
</feature>
<keyword evidence="3 7" id="KW-0479">Metal-binding</keyword>
<name>A0A2Z3L9F7_9BACT</name>
<accession>A0A2Z3L9F7</accession>
<feature type="active site" description="Proton donor" evidence="5">
    <location>
        <position position="41"/>
    </location>
</feature>
<keyword evidence="4 10" id="KW-0560">Oxidoreductase</keyword>
<evidence type="ECO:0000256" key="1">
    <source>
        <dbReference type="ARBA" id="ARBA00001936"/>
    </source>
</evidence>
<dbReference type="PIRSF" id="PIRSF000106">
    <property type="entry name" value="ME"/>
    <property type="match status" value="1"/>
</dbReference>
<dbReference type="EC" id="1.1.1.40" evidence="10"/>
<dbReference type="PANTHER" id="PTHR43237:SF4">
    <property type="entry name" value="NADP-DEPENDENT MALIC ENZYME"/>
    <property type="match status" value="1"/>
</dbReference>
<dbReference type="KEGG" id="cher:DK880_00867"/>
<evidence type="ECO:0000256" key="4">
    <source>
        <dbReference type="ARBA" id="ARBA00023002"/>
    </source>
</evidence>
<evidence type="ECO:0000256" key="2">
    <source>
        <dbReference type="ARBA" id="ARBA00008785"/>
    </source>
</evidence>
<dbReference type="FunFam" id="3.40.50.10380:FF:000003">
    <property type="entry name" value="NADP-dependent malic enzyme"/>
    <property type="match status" value="1"/>
</dbReference>
<feature type="binding site" evidence="7">
    <location>
        <position position="138"/>
    </location>
    <ligand>
        <name>a divalent metal cation</name>
        <dbReference type="ChEBI" id="CHEBI:60240"/>
    </ligand>
</feature>
<dbReference type="AlphaFoldDB" id="A0A2Z3L9F7"/>
<dbReference type="FunFam" id="3.40.50.720:FF:000095">
    <property type="entry name" value="NADP-dependent malic enzyme"/>
    <property type="match status" value="1"/>
</dbReference>
<proteinExistence type="inferred from homology"/>
<evidence type="ECO:0000256" key="7">
    <source>
        <dbReference type="PIRSR" id="PIRSR000106-3"/>
    </source>
</evidence>
<dbReference type="InterPro" id="IPR012302">
    <property type="entry name" value="Malic_NAD-bd"/>
</dbReference>
<evidence type="ECO:0000256" key="6">
    <source>
        <dbReference type="PIRSR" id="PIRSR000106-2"/>
    </source>
</evidence>
<dbReference type="SUPFAM" id="SSF53223">
    <property type="entry name" value="Aminoacid dehydrogenase-like, N-terminal domain"/>
    <property type="match status" value="1"/>
</dbReference>
<dbReference type="InterPro" id="IPR001891">
    <property type="entry name" value="Malic_OxRdtase"/>
</dbReference>
<dbReference type="Gene3D" id="3.40.50.720">
    <property type="entry name" value="NAD(P)-binding Rossmann-like Domain"/>
    <property type="match status" value="1"/>
</dbReference>
<dbReference type="Gene3D" id="3.40.50.10380">
    <property type="entry name" value="Malic enzyme, N-terminal domain"/>
    <property type="match status" value="1"/>
</dbReference>
<comment type="cofactor">
    <cofactor evidence="7">
        <name>Mg(2+)</name>
        <dbReference type="ChEBI" id="CHEBI:18420"/>
    </cofactor>
    <cofactor evidence="7">
        <name>Mn(2+)</name>
        <dbReference type="ChEBI" id="CHEBI:29035"/>
    </cofactor>
    <text evidence="7">Divalent metal cations. Prefers magnesium or manganese.</text>
</comment>
<feature type="binding site" evidence="6">
    <location>
        <position position="288"/>
    </location>
    <ligand>
        <name>(S)-malate</name>
        <dbReference type="ChEBI" id="CHEBI:15589"/>
    </ligand>
</feature>
<dbReference type="RefSeq" id="WP_109997557.1">
    <property type="nucleotide sequence ID" value="NZ_CP029619.1"/>
</dbReference>
<dbReference type="Pfam" id="PF03949">
    <property type="entry name" value="Malic_M"/>
    <property type="match status" value="1"/>
</dbReference>
<feature type="domain" description="Malic enzyme NAD-binding" evidence="8">
    <location>
        <begin position="165"/>
        <end position="400"/>
    </location>
</feature>
<comment type="similarity">
    <text evidence="2">Belongs to the malic enzymes family.</text>
</comment>
<gene>
    <name evidence="10" type="primary">maeB</name>
    <name evidence="10" type="ORF">DK880_00867</name>
</gene>